<comment type="subcellular location">
    <subcellularLocation>
        <location evidence="1">Membrane</location>
        <topology evidence="1">Multi-pass membrane protein</topology>
    </subcellularLocation>
</comment>
<dbReference type="Gene3D" id="3.40.50.2300">
    <property type="match status" value="2"/>
</dbReference>
<dbReference type="SMART" id="SM00079">
    <property type="entry name" value="PBPe"/>
    <property type="match status" value="1"/>
</dbReference>
<proteinExistence type="predicted"/>
<feature type="domain" description="Ionotropic glutamate receptor C-terminal" evidence="12">
    <location>
        <begin position="201"/>
        <end position="416"/>
    </location>
</feature>
<accession>A0ABR2PXZ5</accession>
<evidence type="ECO:0000256" key="2">
    <source>
        <dbReference type="ARBA" id="ARBA00022448"/>
    </source>
</evidence>
<dbReference type="SUPFAM" id="SSF53850">
    <property type="entry name" value="Periplasmic binding protein-like II"/>
    <property type="match status" value="1"/>
</dbReference>
<keyword evidence="7" id="KW-0675">Receptor</keyword>
<organism evidence="13 14">
    <name type="scientific">Hibiscus sabdariffa</name>
    <name type="common">roselle</name>
    <dbReference type="NCBI Taxonomy" id="183260"/>
    <lineage>
        <taxon>Eukaryota</taxon>
        <taxon>Viridiplantae</taxon>
        <taxon>Streptophyta</taxon>
        <taxon>Embryophyta</taxon>
        <taxon>Tracheophyta</taxon>
        <taxon>Spermatophyta</taxon>
        <taxon>Magnoliopsida</taxon>
        <taxon>eudicotyledons</taxon>
        <taxon>Gunneridae</taxon>
        <taxon>Pentapetalae</taxon>
        <taxon>rosids</taxon>
        <taxon>malvids</taxon>
        <taxon>Malvales</taxon>
        <taxon>Malvaceae</taxon>
        <taxon>Malvoideae</taxon>
        <taxon>Hibiscus</taxon>
    </lineage>
</organism>
<evidence type="ECO:0000313" key="13">
    <source>
        <dbReference type="EMBL" id="KAK8993284.1"/>
    </source>
</evidence>
<evidence type="ECO:0000313" key="14">
    <source>
        <dbReference type="Proteomes" id="UP001396334"/>
    </source>
</evidence>
<keyword evidence="14" id="KW-1185">Reference proteome</keyword>
<dbReference type="InterPro" id="IPR001828">
    <property type="entry name" value="ANF_lig-bd_rcpt"/>
</dbReference>
<dbReference type="InterPro" id="IPR015683">
    <property type="entry name" value="Ionotropic_Glu_rcpt"/>
</dbReference>
<dbReference type="Proteomes" id="UP001396334">
    <property type="component" value="Unassembled WGS sequence"/>
</dbReference>
<keyword evidence="3 11" id="KW-0812">Transmembrane</keyword>
<dbReference type="SUPFAM" id="SSF53822">
    <property type="entry name" value="Periplasmic binding protein-like I"/>
    <property type="match status" value="1"/>
</dbReference>
<comment type="caution">
    <text evidence="13">The sequence shown here is derived from an EMBL/GenBank/DDBJ whole genome shotgun (WGS) entry which is preliminary data.</text>
</comment>
<evidence type="ECO:0000256" key="6">
    <source>
        <dbReference type="ARBA" id="ARBA00023136"/>
    </source>
</evidence>
<feature type="transmembrane region" description="Helical" evidence="11">
    <location>
        <begin position="436"/>
        <end position="458"/>
    </location>
</feature>
<evidence type="ECO:0000259" key="12">
    <source>
        <dbReference type="SMART" id="SM00079"/>
    </source>
</evidence>
<dbReference type="EMBL" id="JBBPBN010000049">
    <property type="protein sequence ID" value="KAK8993284.1"/>
    <property type="molecule type" value="Genomic_DNA"/>
</dbReference>
<reference evidence="13 14" key="1">
    <citation type="journal article" date="2024" name="G3 (Bethesda)">
        <title>Genome assembly of Hibiscus sabdariffa L. provides insights into metabolisms of medicinal natural products.</title>
        <authorList>
            <person name="Kim T."/>
        </authorList>
    </citation>
    <scope>NUCLEOTIDE SEQUENCE [LARGE SCALE GENOMIC DNA]</scope>
    <source>
        <strain evidence="13">TK-2024</strain>
        <tissue evidence="13">Old leaves</tissue>
    </source>
</reference>
<keyword evidence="10" id="KW-0407">Ion channel</keyword>
<evidence type="ECO:0000256" key="7">
    <source>
        <dbReference type="ARBA" id="ARBA00023170"/>
    </source>
</evidence>
<keyword evidence="6 11" id="KW-0472">Membrane</keyword>
<name>A0ABR2PXZ5_9ROSI</name>
<dbReference type="PANTHER" id="PTHR34836">
    <property type="entry name" value="OS06G0188250 PROTEIN"/>
    <property type="match status" value="1"/>
</dbReference>
<evidence type="ECO:0000256" key="10">
    <source>
        <dbReference type="ARBA" id="ARBA00023303"/>
    </source>
</evidence>
<gene>
    <name evidence="13" type="ORF">V6N11_033385</name>
</gene>
<evidence type="ECO:0000256" key="1">
    <source>
        <dbReference type="ARBA" id="ARBA00004141"/>
    </source>
</evidence>
<dbReference type="InterPro" id="IPR028082">
    <property type="entry name" value="Peripla_BP_I"/>
</dbReference>
<keyword evidence="5" id="KW-0406">Ion transport</keyword>
<dbReference type="Pfam" id="PF01094">
    <property type="entry name" value="ANF_receptor"/>
    <property type="match status" value="1"/>
</dbReference>
<dbReference type="PANTHER" id="PTHR34836:SF7">
    <property type="entry name" value="RECEPTOR LIGAND BINDING REGION DOMAIN-CONTAINING PROTEIN"/>
    <property type="match status" value="1"/>
</dbReference>
<keyword evidence="2" id="KW-0813">Transport</keyword>
<keyword evidence="4 11" id="KW-1133">Transmembrane helix</keyword>
<evidence type="ECO:0000256" key="11">
    <source>
        <dbReference type="SAM" id="Phobius"/>
    </source>
</evidence>
<evidence type="ECO:0000256" key="3">
    <source>
        <dbReference type="ARBA" id="ARBA00022692"/>
    </source>
</evidence>
<sequence>MVQAYGWHEVVLLYEETEYGSGLIPYLTDEFQQFDIRVSFRFSISPNSGNLTFLKMLNKVMAMQTRVIVVHMTSSLGAKLFLLAKEATMISEGYAWIITDGLSSLLDPMGAEVIGSMQGVLGIRPYIAQSKSLENFKRRWKRRVQSGSTKLIFYGYWAYDTVWALAKSVEMVPQSYQRNVSQIPEIRVSAIGRMIRNKLVKIKFKGLGGNFSLVRGQLQSSGFEIINVVDKMEKVVGYWTPENGLTPELGKSVKATYSTRLYHVLKPPIWPGNTKAEPRGWTTPVDVVDINELKMNGHFVGYETGSFVKDLLVKQLHFSESKLRNYGTAEEFDEALTKGSQNGGVGAIFGAQHCVELFLSKYCDKYMTAGPTYKTDGLGFAFPQGSPLVAYISRAILSVAENKSKMDALEQKYFSQQKACPIDVERTMVSSDSLSLYSFGGLFIITAVASLCSLIIYFTKFLQSRWNAVGAVHSVRSKISELVKRFVDQSPYPVPATNVATVSTSQSVEALANVGNEGDDTVVN</sequence>
<evidence type="ECO:0000256" key="5">
    <source>
        <dbReference type="ARBA" id="ARBA00023065"/>
    </source>
</evidence>
<protein>
    <recommendedName>
        <fullName evidence="12">Ionotropic glutamate receptor C-terminal domain-containing protein</fullName>
    </recommendedName>
</protein>
<evidence type="ECO:0000256" key="8">
    <source>
        <dbReference type="ARBA" id="ARBA00023180"/>
    </source>
</evidence>
<keyword evidence="8" id="KW-0325">Glycoprotein</keyword>
<evidence type="ECO:0000256" key="4">
    <source>
        <dbReference type="ARBA" id="ARBA00022989"/>
    </source>
</evidence>
<keyword evidence="9" id="KW-1071">Ligand-gated ion channel</keyword>
<evidence type="ECO:0000256" key="9">
    <source>
        <dbReference type="ARBA" id="ARBA00023286"/>
    </source>
</evidence>
<dbReference type="Gene3D" id="3.40.190.10">
    <property type="entry name" value="Periplasmic binding protein-like II"/>
    <property type="match status" value="1"/>
</dbReference>
<dbReference type="InterPro" id="IPR001320">
    <property type="entry name" value="Iontro_rcpt_C"/>
</dbReference>